<gene>
    <name evidence="2" type="ORF">CICLE_v10027395mg</name>
</gene>
<evidence type="ECO:0000259" key="1">
    <source>
        <dbReference type="Pfam" id="PF03478"/>
    </source>
</evidence>
<dbReference type="Gramene" id="ESR41192">
    <property type="protein sequence ID" value="ESR41192"/>
    <property type="gene ID" value="CICLE_v10027395mg"/>
</dbReference>
<proteinExistence type="predicted"/>
<feature type="domain" description="KIB1-4 beta-propeller" evidence="1">
    <location>
        <begin position="37"/>
        <end position="254"/>
    </location>
</feature>
<evidence type="ECO:0000313" key="2">
    <source>
        <dbReference type="EMBL" id="ESR41192.1"/>
    </source>
</evidence>
<accession>V4SKN5</accession>
<dbReference type="Pfam" id="PF03478">
    <property type="entry name" value="Beta-prop_KIB1-4"/>
    <property type="match status" value="1"/>
</dbReference>
<dbReference type="AlphaFoldDB" id="V4SKN5"/>
<organism evidence="2 3">
    <name type="scientific">Citrus clementina</name>
    <name type="common">Clementine</name>
    <name type="synonym">Citrus deliciosa x Citrus sinensis</name>
    <dbReference type="NCBI Taxonomy" id="85681"/>
    <lineage>
        <taxon>Eukaryota</taxon>
        <taxon>Viridiplantae</taxon>
        <taxon>Streptophyta</taxon>
        <taxon>Embryophyta</taxon>
        <taxon>Tracheophyta</taxon>
        <taxon>Spermatophyta</taxon>
        <taxon>Magnoliopsida</taxon>
        <taxon>eudicotyledons</taxon>
        <taxon>Gunneridae</taxon>
        <taxon>Pentapetalae</taxon>
        <taxon>rosids</taxon>
        <taxon>malvids</taxon>
        <taxon>Sapindales</taxon>
        <taxon>Rutaceae</taxon>
        <taxon>Aurantioideae</taxon>
        <taxon>Citrus</taxon>
    </lineage>
</organism>
<dbReference type="PANTHER" id="PTHR33127">
    <property type="entry name" value="TRANSMEMBRANE PROTEIN"/>
    <property type="match status" value="1"/>
</dbReference>
<name>V4SKN5_CITCL</name>
<reference evidence="2 3" key="1">
    <citation type="submission" date="2013-10" db="EMBL/GenBank/DDBJ databases">
        <authorList>
            <consortium name="International Citrus Genome Consortium"/>
            <person name="Jenkins J."/>
            <person name="Schmutz J."/>
            <person name="Prochnik S."/>
            <person name="Rokhsar D."/>
            <person name="Gmitter F."/>
            <person name="Ollitrault P."/>
            <person name="Machado M."/>
            <person name="Talon M."/>
            <person name="Wincker P."/>
            <person name="Jaillon O."/>
            <person name="Morgante M."/>
        </authorList>
    </citation>
    <scope>NUCLEOTIDE SEQUENCE</scope>
    <source>
        <strain evidence="3">cv. Clemenules</strain>
    </source>
</reference>
<dbReference type="KEGG" id="cic:CICLE_v10027395mg"/>
<dbReference type="InterPro" id="IPR005174">
    <property type="entry name" value="KIB1-4_b-propeller"/>
</dbReference>
<dbReference type="eggNOG" id="ENOG502R1NP">
    <property type="taxonomic scope" value="Eukaryota"/>
</dbReference>
<protein>
    <recommendedName>
        <fullName evidence="1">KIB1-4 beta-propeller domain-containing protein</fullName>
    </recommendedName>
</protein>
<sequence length="292" mass="32934">MGQPFQLQQDQAPSPLLFFLGEFSGETKNAIYDPLKKAFSVVDFPELSFQIQCLASGLGWLLLLSRRTTSLFFFDPLTRRRIDLPYRSSVFNAATFSTAPTSPSCTVLAIERDPYYGKFNFDVLRVGREKSWTRHHILLALNGVFYCADMQGRISSFDTKNWEYRVLSGKHFREAGGRFPVEHNGEIFAVKKGSNGIPEKVNKIKFGDDFIAHEATTWEEVKDLRDATLFLGPHGACACSGLDEDLQNTIFVAEMGPQSELVCSKFNEGVECMDVVEFDAREFSSLHAPVWI</sequence>
<dbReference type="PANTHER" id="PTHR33127:SF5">
    <property type="entry name" value="TRANSMEMBRANE PROTEIN"/>
    <property type="match status" value="1"/>
</dbReference>
<dbReference type="OMA" id="YESHHEE"/>
<keyword evidence="3" id="KW-1185">Reference proteome</keyword>
<dbReference type="Proteomes" id="UP000030687">
    <property type="component" value="Unassembled WGS sequence"/>
</dbReference>
<dbReference type="EMBL" id="KI536925">
    <property type="protein sequence ID" value="ESR41192.1"/>
    <property type="molecule type" value="Genomic_DNA"/>
</dbReference>
<dbReference type="InParanoid" id="V4SKN5"/>
<evidence type="ECO:0000313" key="3">
    <source>
        <dbReference type="Proteomes" id="UP000030687"/>
    </source>
</evidence>